<dbReference type="InterPro" id="IPR013948">
    <property type="entry name" value="DNA_replication_reg_Sld3_C"/>
</dbReference>
<dbReference type="GO" id="GO:0006270">
    <property type="term" value="P:DNA replication initiation"/>
    <property type="evidence" value="ECO:0007669"/>
    <property type="project" value="InterPro"/>
</dbReference>
<feature type="compositionally biased region" description="Basic and acidic residues" evidence="1">
    <location>
        <begin position="137"/>
        <end position="154"/>
    </location>
</feature>
<accession>A0A9P3G9A6</accession>
<feature type="compositionally biased region" description="Polar residues" evidence="1">
    <location>
        <begin position="403"/>
        <end position="413"/>
    </location>
</feature>
<dbReference type="OrthoDB" id="3003917at2759"/>
<dbReference type="Proteomes" id="UP000703269">
    <property type="component" value="Unassembled WGS sequence"/>
</dbReference>
<feature type="region of interest" description="Disordered" evidence="1">
    <location>
        <begin position="137"/>
        <end position="159"/>
    </location>
</feature>
<dbReference type="PANTHER" id="PTHR28067:SF1">
    <property type="entry name" value="DNA REPLICATION REGULATOR SLD3"/>
    <property type="match status" value="1"/>
</dbReference>
<dbReference type="InterPro" id="IPR042511">
    <property type="entry name" value="Sld3"/>
</dbReference>
<feature type="domain" description="DNA replication regulator Sld3 C-terminal" evidence="2">
    <location>
        <begin position="165"/>
        <end position="368"/>
    </location>
</feature>
<dbReference type="PANTHER" id="PTHR28067">
    <property type="entry name" value="DNA REPLICATION REGULATOR SLD3"/>
    <property type="match status" value="1"/>
</dbReference>
<protein>
    <recommendedName>
        <fullName evidence="2">DNA replication regulator Sld3 C-terminal domain-containing protein</fullName>
    </recommendedName>
</protein>
<proteinExistence type="predicted"/>
<sequence length="513" mass="55318">MLYKLYNDCPVPWTAVQERAISREFPAPPAREAAAEYVSRTYYQFLWLPESIMPLTRLPPALLLAPSELKHANDPSTSSSPWTARLHTLLRPLLQSPRALSTKYRTRVAQLLREEDVEGGYTPEDDLACLALKHDADDGARDGESEADGARDGESEAEAGARWRAGVLARLERREVMLQVLVHLLLLTLPPPAPAPAVDASPRKRKRAQPAAVLAHDELAERLEMHMDKLALWQLTAALDASRPTSRPAPRSGADGEERDWAQAFCADVVEPLFAASLPDQCALLRAKLFAHSPFSDEDASSDAPPTHSAPTRPAAARASTTSAGGAQRASKPPERSLSATLAAERTRARSRSLSTGPARRGLAREVSMSTGFRPKTRPPAPARTQSTHKTARPAPERAGPERTQSTAGSRHGTTLVAATPAKPKPARGARRDGRDVLPMLLDNPAFLAQAVEGGADDAEWTIGGALLGAGDADDRNEEGEDEEEAEAAWLATPTKRRSGRGSRLDSGARDRA</sequence>
<feature type="region of interest" description="Disordered" evidence="1">
    <location>
        <begin position="295"/>
        <end position="432"/>
    </location>
</feature>
<dbReference type="EMBL" id="BPQB01000017">
    <property type="protein sequence ID" value="GJE90651.1"/>
    <property type="molecule type" value="Genomic_DNA"/>
</dbReference>
<evidence type="ECO:0000313" key="3">
    <source>
        <dbReference type="EMBL" id="GJE90651.1"/>
    </source>
</evidence>
<dbReference type="Gene3D" id="1.20.58.2130">
    <property type="match status" value="1"/>
</dbReference>
<organism evidence="3 4">
    <name type="scientific">Phanerochaete sordida</name>
    <dbReference type="NCBI Taxonomy" id="48140"/>
    <lineage>
        <taxon>Eukaryota</taxon>
        <taxon>Fungi</taxon>
        <taxon>Dikarya</taxon>
        <taxon>Basidiomycota</taxon>
        <taxon>Agaricomycotina</taxon>
        <taxon>Agaricomycetes</taxon>
        <taxon>Polyporales</taxon>
        <taxon>Phanerochaetaceae</taxon>
        <taxon>Phanerochaete</taxon>
    </lineage>
</organism>
<evidence type="ECO:0000259" key="2">
    <source>
        <dbReference type="Pfam" id="PF08639"/>
    </source>
</evidence>
<feature type="compositionally biased region" description="Low complexity" evidence="1">
    <location>
        <begin position="304"/>
        <end position="327"/>
    </location>
</feature>
<evidence type="ECO:0000313" key="4">
    <source>
        <dbReference type="Proteomes" id="UP000703269"/>
    </source>
</evidence>
<dbReference type="AlphaFoldDB" id="A0A9P3G9A6"/>
<name>A0A9P3G9A6_9APHY</name>
<comment type="caution">
    <text evidence="3">The sequence shown here is derived from an EMBL/GenBank/DDBJ whole genome shotgun (WGS) entry which is preliminary data.</text>
</comment>
<dbReference type="GO" id="GO:0031261">
    <property type="term" value="C:DNA replication preinitiation complex"/>
    <property type="evidence" value="ECO:0007669"/>
    <property type="project" value="TreeGrafter"/>
</dbReference>
<feature type="region of interest" description="Disordered" evidence="1">
    <location>
        <begin position="466"/>
        <end position="513"/>
    </location>
</feature>
<evidence type="ECO:0000256" key="1">
    <source>
        <dbReference type="SAM" id="MobiDB-lite"/>
    </source>
</evidence>
<feature type="compositionally biased region" description="Basic and acidic residues" evidence="1">
    <location>
        <begin position="503"/>
        <end position="513"/>
    </location>
</feature>
<dbReference type="Pfam" id="PF08639">
    <property type="entry name" value="Sld3_STD"/>
    <property type="match status" value="1"/>
</dbReference>
<keyword evidence="4" id="KW-1185">Reference proteome</keyword>
<reference evidence="3 4" key="1">
    <citation type="submission" date="2021-08" db="EMBL/GenBank/DDBJ databases">
        <title>Draft Genome Sequence of Phanerochaete sordida strain YK-624.</title>
        <authorList>
            <person name="Mori T."/>
            <person name="Dohra H."/>
            <person name="Suzuki T."/>
            <person name="Kawagishi H."/>
            <person name="Hirai H."/>
        </authorList>
    </citation>
    <scope>NUCLEOTIDE SEQUENCE [LARGE SCALE GENOMIC DNA]</scope>
    <source>
        <strain evidence="3 4">YK-624</strain>
    </source>
</reference>
<gene>
    <name evidence="3" type="ORF">PsYK624_067950</name>
</gene>
<feature type="compositionally biased region" description="Acidic residues" evidence="1">
    <location>
        <begin position="475"/>
        <end position="487"/>
    </location>
</feature>